<dbReference type="Gene3D" id="3.30.1330.40">
    <property type="entry name" value="RutC-like"/>
    <property type="match status" value="1"/>
</dbReference>
<keyword evidence="2" id="KW-1185">Reference proteome</keyword>
<protein>
    <submittedName>
        <fullName evidence="1">RidA family protein</fullName>
    </submittedName>
</protein>
<dbReference type="SUPFAM" id="SSF55298">
    <property type="entry name" value="YjgF-like"/>
    <property type="match status" value="1"/>
</dbReference>
<dbReference type="CDD" id="cd00448">
    <property type="entry name" value="YjgF_YER057c_UK114_family"/>
    <property type="match status" value="1"/>
</dbReference>
<dbReference type="Pfam" id="PF01042">
    <property type="entry name" value="Ribonuc_L-PSP"/>
    <property type="match status" value="1"/>
</dbReference>
<dbReference type="InterPro" id="IPR006175">
    <property type="entry name" value="YjgF/YER057c/UK114"/>
</dbReference>
<dbReference type="InterPro" id="IPR035959">
    <property type="entry name" value="RutC-like_sf"/>
</dbReference>
<sequence>MTEPVFLAYPFDAAFSEAVQIGHTIYLSGHIGDDDDGNLAEGFDAEVRQMMANVSASLARFERDLTALVSVRVMLTDMANLDRFNTLFATYFHGAPLPVCSVFAVTQLALDAAIEIECVASTAPTA</sequence>
<dbReference type="RefSeq" id="WP_272747513.1">
    <property type="nucleotide sequence ID" value="NZ_JAQQKX010000004.1"/>
</dbReference>
<dbReference type="Proteomes" id="UP001214854">
    <property type="component" value="Unassembled WGS sequence"/>
</dbReference>
<reference evidence="1 2" key="1">
    <citation type="submission" date="2023-01" db="EMBL/GenBank/DDBJ databases">
        <title>Novel species of the genus Asticcacaulis isolated from rivers.</title>
        <authorList>
            <person name="Lu H."/>
        </authorList>
    </citation>
    <scope>NUCLEOTIDE SEQUENCE [LARGE SCALE GENOMIC DNA]</scope>
    <source>
        <strain evidence="1 2">BYS171W</strain>
    </source>
</reference>
<dbReference type="EMBL" id="JAQQKX010000004">
    <property type="protein sequence ID" value="MDC7683031.1"/>
    <property type="molecule type" value="Genomic_DNA"/>
</dbReference>
<organism evidence="1 2">
    <name type="scientific">Asticcacaulis aquaticus</name>
    <dbReference type="NCBI Taxonomy" id="2984212"/>
    <lineage>
        <taxon>Bacteria</taxon>
        <taxon>Pseudomonadati</taxon>
        <taxon>Pseudomonadota</taxon>
        <taxon>Alphaproteobacteria</taxon>
        <taxon>Caulobacterales</taxon>
        <taxon>Caulobacteraceae</taxon>
        <taxon>Asticcacaulis</taxon>
    </lineage>
</organism>
<dbReference type="PANTHER" id="PTHR11803">
    <property type="entry name" value="2-IMINOBUTANOATE/2-IMINOPROPANOATE DEAMINASE RIDA"/>
    <property type="match status" value="1"/>
</dbReference>
<evidence type="ECO:0000313" key="1">
    <source>
        <dbReference type="EMBL" id="MDC7683031.1"/>
    </source>
</evidence>
<name>A0ABT5HU90_9CAUL</name>
<proteinExistence type="predicted"/>
<accession>A0ABT5HU90</accession>
<evidence type="ECO:0000313" key="2">
    <source>
        <dbReference type="Proteomes" id="UP001214854"/>
    </source>
</evidence>
<gene>
    <name evidence="1" type="ORF">PQU92_07070</name>
</gene>
<comment type="caution">
    <text evidence="1">The sequence shown here is derived from an EMBL/GenBank/DDBJ whole genome shotgun (WGS) entry which is preliminary data.</text>
</comment>
<dbReference type="PANTHER" id="PTHR11803:SF39">
    <property type="entry name" value="2-IMINOBUTANOATE_2-IMINOPROPANOATE DEAMINASE"/>
    <property type="match status" value="1"/>
</dbReference>